<feature type="region of interest" description="Disordered" evidence="1">
    <location>
        <begin position="54"/>
        <end position="112"/>
    </location>
</feature>
<dbReference type="EMBL" id="PZKE01000003">
    <property type="protein sequence ID" value="PTE15773.1"/>
    <property type="molecule type" value="Genomic_DNA"/>
</dbReference>
<keyword evidence="3" id="KW-1185">Reference proteome</keyword>
<reference evidence="2 3" key="1">
    <citation type="submission" date="2018-03" db="EMBL/GenBank/DDBJ databases">
        <title>Rhodobacter blasticus.</title>
        <authorList>
            <person name="Meyer T.E."/>
            <person name="Miller S."/>
            <person name="Lodha T."/>
            <person name="Gandham S."/>
            <person name="Chintalapati S."/>
            <person name="Chintalapati V.R."/>
        </authorList>
    </citation>
    <scope>NUCLEOTIDE SEQUENCE [LARGE SCALE GENOMIC DNA]</scope>
    <source>
        <strain evidence="2 3">DSM 2131</strain>
    </source>
</reference>
<name>A0A2T4JD47_FUSBL</name>
<feature type="compositionally biased region" description="Gly residues" evidence="1">
    <location>
        <begin position="97"/>
        <end position="106"/>
    </location>
</feature>
<evidence type="ECO:0000256" key="1">
    <source>
        <dbReference type="SAM" id="MobiDB-lite"/>
    </source>
</evidence>
<comment type="caution">
    <text evidence="2">The sequence shown here is derived from an EMBL/GenBank/DDBJ whole genome shotgun (WGS) entry which is preliminary data.</text>
</comment>
<protein>
    <recommendedName>
        <fullName evidence="4">PepSY domain-containing protein</fullName>
    </recommendedName>
</protein>
<proteinExistence type="predicted"/>
<accession>A0A2T4JD47</accession>
<evidence type="ECO:0000313" key="2">
    <source>
        <dbReference type="EMBL" id="PTE15773.1"/>
    </source>
</evidence>
<gene>
    <name evidence="2" type="ORF">C5F44_04870</name>
</gene>
<organism evidence="2 3">
    <name type="scientific">Fuscovulum blasticum DSM 2131</name>
    <dbReference type="NCBI Taxonomy" id="1188250"/>
    <lineage>
        <taxon>Bacteria</taxon>
        <taxon>Pseudomonadati</taxon>
        <taxon>Pseudomonadota</taxon>
        <taxon>Alphaproteobacteria</taxon>
        <taxon>Rhodobacterales</taxon>
        <taxon>Paracoccaceae</taxon>
        <taxon>Pseudogemmobacter</taxon>
    </lineage>
</organism>
<evidence type="ECO:0008006" key="4">
    <source>
        <dbReference type="Google" id="ProtNLM"/>
    </source>
</evidence>
<sequence length="112" mass="11618">MVTGIVRQLERRGYRDITVSRTWLGRARIQAHGPRGLREIIINPATGEILRDLTTRDGRSGAAGGDLLGGDDDSKDDDGNDDDGGDDDSGDDDHSGHGGGGSGGGEGEGDDD</sequence>
<feature type="compositionally biased region" description="Acidic residues" evidence="1">
    <location>
        <begin position="69"/>
        <end position="91"/>
    </location>
</feature>
<dbReference type="Proteomes" id="UP000241362">
    <property type="component" value="Unassembled WGS sequence"/>
</dbReference>
<evidence type="ECO:0000313" key="3">
    <source>
        <dbReference type="Proteomes" id="UP000241362"/>
    </source>
</evidence>
<dbReference type="AlphaFoldDB" id="A0A2T4JD47"/>